<protein>
    <submittedName>
        <fullName evidence="2">Uncharacterized protein</fullName>
    </submittedName>
</protein>
<evidence type="ECO:0000256" key="1">
    <source>
        <dbReference type="SAM" id="MobiDB-lite"/>
    </source>
</evidence>
<feature type="region of interest" description="Disordered" evidence="1">
    <location>
        <begin position="329"/>
        <end position="360"/>
    </location>
</feature>
<organism evidence="2 3">
    <name type="scientific">Luteolibacter soli</name>
    <dbReference type="NCBI Taxonomy" id="3135280"/>
    <lineage>
        <taxon>Bacteria</taxon>
        <taxon>Pseudomonadati</taxon>
        <taxon>Verrucomicrobiota</taxon>
        <taxon>Verrucomicrobiia</taxon>
        <taxon>Verrucomicrobiales</taxon>
        <taxon>Verrucomicrobiaceae</taxon>
        <taxon>Luteolibacter</taxon>
    </lineage>
</organism>
<accession>A0ABU9AYC1</accession>
<name>A0ABU9AYC1_9BACT</name>
<gene>
    <name evidence="2" type="ORF">WKV53_14665</name>
</gene>
<evidence type="ECO:0000313" key="2">
    <source>
        <dbReference type="EMBL" id="MEK7951757.1"/>
    </source>
</evidence>
<sequence length="360" mass="38404">MKTFLGPFAAGVALALVLALGTTARCEFEMWKNKEGKAAELEITGVDDGAAGTQVRFRTKAGKEVLFKLEDLAAEDQVRAKGWKAKPPISASFGYVTDWPALVSGVEAGKPVLQFTFDVKGESALAHSDIKISNPKLSAGGKELEVTKWSGVVDDGTFLRDPFATPPAGLQGRKWSLVITAEGEFAGVTLTSCEFSADVEVYCGRAPKEITTTMPLPKATSFEAEEEQHHEKKKVDPFTIEIGTSFWPLPGKKDKDDGVVTGYHLGAVENPEMLDLVPDGGGEPVISTAFVVKGKEYPNAIYKKDITSPATILVKYWSEGYAVPLKLSKAASNRGRNPPPKPEVNAGGEGEGGGKDPFGG</sequence>
<comment type="caution">
    <text evidence="2">The sequence shown here is derived from an EMBL/GenBank/DDBJ whole genome shotgun (WGS) entry which is preliminary data.</text>
</comment>
<keyword evidence="3" id="KW-1185">Reference proteome</keyword>
<evidence type="ECO:0000313" key="3">
    <source>
        <dbReference type="Proteomes" id="UP001371305"/>
    </source>
</evidence>
<dbReference type="EMBL" id="JBBUKT010000005">
    <property type="protein sequence ID" value="MEK7951757.1"/>
    <property type="molecule type" value="Genomic_DNA"/>
</dbReference>
<feature type="compositionally biased region" description="Gly residues" evidence="1">
    <location>
        <begin position="347"/>
        <end position="360"/>
    </location>
</feature>
<dbReference type="Proteomes" id="UP001371305">
    <property type="component" value="Unassembled WGS sequence"/>
</dbReference>
<dbReference type="RefSeq" id="WP_341405471.1">
    <property type="nucleotide sequence ID" value="NZ_JBBUKT010000005.1"/>
</dbReference>
<proteinExistence type="predicted"/>
<reference evidence="2 3" key="1">
    <citation type="submission" date="2024-04" db="EMBL/GenBank/DDBJ databases">
        <title>Luteolibacter sp. isolated from soil.</title>
        <authorList>
            <person name="An J."/>
        </authorList>
    </citation>
    <scope>NUCLEOTIDE SEQUENCE [LARGE SCALE GENOMIC DNA]</scope>
    <source>
        <strain evidence="2 3">Y139</strain>
    </source>
</reference>